<dbReference type="AlphaFoldDB" id="A0A3M7P6V5"/>
<evidence type="ECO:0000313" key="2">
    <source>
        <dbReference type="EMBL" id="RMZ94782.1"/>
    </source>
</evidence>
<evidence type="ECO:0000313" key="3">
    <source>
        <dbReference type="Proteomes" id="UP000276133"/>
    </source>
</evidence>
<dbReference type="Proteomes" id="UP000276133">
    <property type="component" value="Unassembled WGS sequence"/>
</dbReference>
<feature type="region of interest" description="Disordered" evidence="1">
    <location>
        <begin position="92"/>
        <end position="115"/>
    </location>
</feature>
<name>A0A3M7P6V5_BRAPC</name>
<evidence type="ECO:0000256" key="1">
    <source>
        <dbReference type="SAM" id="MobiDB-lite"/>
    </source>
</evidence>
<gene>
    <name evidence="2" type="ORF">BpHYR1_045933</name>
</gene>
<dbReference type="OrthoDB" id="195843at2759"/>
<dbReference type="STRING" id="10195.A0A3M7P6V5"/>
<feature type="compositionally biased region" description="Polar residues" evidence="1">
    <location>
        <begin position="102"/>
        <end position="113"/>
    </location>
</feature>
<keyword evidence="3" id="KW-1185">Reference proteome</keyword>
<proteinExistence type="predicted"/>
<organism evidence="2 3">
    <name type="scientific">Brachionus plicatilis</name>
    <name type="common">Marine rotifer</name>
    <name type="synonym">Brachionus muelleri</name>
    <dbReference type="NCBI Taxonomy" id="10195"/>
    <lineage>
        <taxon>Eukaryota</taxon>
        <taxon>Metazoa</taxon>
        <taxon>Spiralia</taxon>
        <taxon>Gnathifera</taxon>
        <taxon>Rotifera</taxon>
        <taxon>Eurotatoria</taxon>
        <taxon>Monogononta</taxon>
        <taxon>Pseudotrocha</taxon>
        <taxon>Ploima</taxon>
        <taxon>Brachionidae</taxon>
        <taxon>Brachionus</taxon>
    </lineage>
</organism>
<comment type="caution">
    <text evidence="2">The sequence shown here is derived from an EMBL/GenBank/DDBJ whole genome shotgun (WGS) entry which is preliminary data.</text>
</comment>
<sequence>MLGNSVEEKRKLLDKIYLEAAGGNENSENKPNEFGVTMLKKVQFEYIDTTDESKVEKNFNSTFTITKVAQLKENNSFKSKCYEKTKKKIFASENEKSDAPKTQKSPKTVSKPVQRQEKKLKFDADLKEIRDKILVRKFAYIWLRKNLNKNKFLSKQKCILPSEAQDYYEKRTLKNILKRWHTEVRYERNEWRLNVKAECHHNYVLCNKMWSQWKEFLMINVYEKNISNKADSHCNDF</sequence>
<dbReference type="EMBL" id="REGN01012807">
    <property type="protein sequence ID" value="RMZ94782.1"/>
    <property type="molecule type" value="Genomic_DNA"/>
</dbReference>
<protein>
    <submittedName>
        <fullName evidence="2">SFI1-like protein</fullName>
    </submittedName>
</protein>
<reference evidence="2 3" key="1">
    <citation type="journal article" date="2018" name="Sci. Rep.">
        <title>Genomic signatures of local adaptation to the degree of environmental predictability in rotifers.</title>
        <authorList>
            <person name="Franch-Gras L."/>
            <person name="Hahn C."/>
            <person name="Garcia-Roger E.M."/>
            <person name="Carmona M.J."/>
            <person name="Serra M."/>
            <person name="Gomez A."/>
        </authorList>
    </citation>
    <scope>NUCLEOTIDE SEQUENCE [LARGE SCALE GENOMIC DNA]</scope>
    <source>
        <strain evidence="2">HYR1</strain>
    </source>
</reference>
<accession>A0A3M7P6V5</accession>